<dbReference type="RefSeq" id="WP_264506955.1">
    <property type="nucleotide sequence ID" value="NZ_JAPDFL010000001.1"/>
</dbReference>
<reference evidence="1 2" key="1">
    <citation type="submission" date="2022-10" db="EMBL/GenBank/DDBJ databases">
        <title>Pararhodobacter sp. nov., isolated from marine algae.</title>
        <authorList>
            <person name="Choi B.J."/>
            <person name="Kim J.M."/>
            <person name="Lee J.K."/>
            <person name="Choi D.G."/>
            <person name="Jeon C.O."/>
        </authorList>
    </citation>
    <scope>NUCLEOTIDE SEQUENCE [LARGE SCALE GENOMIC DNA]</scope>
    <source>
        <strain evidence="1 2">ZQ420</strain>
    </source>
</reference>
<name>A0ABT3H2S2_9RHOB</name>
<organism evidence="1 2">
    <name type="scientific">Pararhodobacter zhoushanensis</name>
    <dbReference type="NCBI Taxonomy" id="2479545"/>
    <lineage>
        <taxon>Bacteria</taxon>
        <taxon>Pseudomonadati</taxon>
        <taxon>Pseudomonadota</taxon>
        <taxon>Alphaproteobacteria</taxon>
        <taxon>Rhodobacterales</taxon>
        <taxon>Paracoccaceae</taxon>
        <taxon>Pararhodobacter</taxon>
    </lineage>
</organism>
<evidence type="ECO:0000313" key="2">
    <source>
        <dbReference type="Proteomes" id="UP001208938"/>
    </source>
</evidence>
<gene>
    <name evidence="1" type="ORF">OKW52_18175</name>
</gene>
<keyword evidence="2" id="KW-1185">Reference proteome</keyword>
<comment type="caution">
    <text evidence="1">The sequence shown here is derived from an EMBL/GenBank/DDBJ whole genome shotgun (WGS) entry which is preliminary data.</text>
</comment>
<dbReference type="Proteomes" id="UP001208938">
    <property type="component" value="Unassembled WGS sequence"/>
</dbReference>
<sequence>MIAWHGQNNGGDLEQVNEVNARLAAISGSTQPRVLLMSKLGQYEATFSGRIVVVDQEQQAYANGSGSNTARMRDFIRDYYPQFLFDTRAELCATASPTIPDLWHPGKREKETADTWGIVPFSYFFDYSAVSWRPNDLTFSGYRSAAGLPSNGTGSDLDYYIRSVADGSNPVGQLLVKEAGVWVTHSIANKIHMVPDVGNIALAKRIKLKLETKGW</sequence>
<protein>
    <submittedName>
        <fullName evidence="1">Uncharacterized protein</fullName>
    </submittedName>
</protein>
<accession>A0ABT3H2S2</accession>
<dbReference type="EMBL" id="JAPDFL010000001">
    <property type="protein sequence ID" value="MCW1934130.1"/>
    <property type="molecule type" value="Genomic_DNA"/>
</dbReference>
<proteinExistence type="predicted"/>
<evidence type="ECO:0000313" key="1">
    <source>
        <dbReference type="EMBL" id="MCW1934130.1"/>
    </source>
</evidence>